<dbReference type="Proteomes" id="UP000326671">
    <property type="component" value="Unassembled WGS sequence"/>
</dbReference>
<proteinExistence type="predicted"/>
<gene>
    <name evidence="1" type="ORF">F4V44_26505</name>
</gene>
<feature type="non-terminal residue" evidence="1">
    <location>
        <position position="30"/>
    </location>
</feature>
<protein>
    <submittedName>
        <fullName evidence="1">Recombinase RecA</fullName>
    </submittedName>
</protein>
<sequence>MERRMRGNSHVRCGPGEKVEIASKPYLSVL</sequence>
<organism evidence="1 2">
    <name type="scientific">Niallia endozanthoxylica</name>
    <dbReference type="NCBI Taxonomy" id="2036016"/>
    <lineage>
        <taxon>Bacteria</taxon>
        <taxon>Bacillati</taxon>
        <taxon>Bacillota</taxon>
        <taxon>Bacilli</taxon>
        <taxon>Bacillales</taxon>
        <taxon>Bacillaceae</taxon>
        <taxon>Niallia</taxon>
    </lineage>
</organism>
<accession>A0A5J5GUJ2</accession>
<evidence type="ECO:0000313" key="2">
    <source>
        <dbReference type="Proteomes" id="UP000326671"/>
    </source>
</evidence>
<reference evidence="1 2" key="1">
    <citation type="submission" date="2019-09" db="EMBL/GenBank/DDBJ databases">
        <title>Whole genome sequences of isolates from the Mars Exploration Rovers.</title>
        <authorList>
            <person name="Seuylemezian A."/>
            <person name="Vaishampayan P."/>
        </authorList>
    </citation>
    <scope>NUCLEOTIDE SEQUENCE [LARGE SCALE GENOMIC DNA]</scope>
    <source>
        <strain evidence="1 2">MER_TA_151</strain>
    </source>
</reference>
<dbReference type="EMBL" id="VYKL01000068">
    <property type="protein sequence ID" value="KAA9011687.1"/>
    <property type="molecule type" value="Genomic_DNA"/>
</dbReference>
<name>A0A5J5GUJ2_9BACI</name>
<comment type="caution">
    <text evidence="1">The sequence shown here is derived from an EMBL/GenBank/DDBJ whole genome shotgun (WGS) entry which is preliminary data.</text>
</comment>
<keyword evidence="2" id="KW-1185">Reference proteome</keyword>
<evidence type="ECO:0000313" key="1">
    <source>
        <dbReference type="EMBL" id="KAA9011687.1"/>
    </source>
</evidence>
<dbReference type="AlphaFoldDB" id="A0A5J5GUJ2"/>